<dbReference type="GeneID" id="107217636"/>
<keyword evidence="1" id="KW-0479">Metal-binding</keyword>
<gene>
    <name evidence="9" type="primary">LOC107217636</name>
</gene>
<dbReference type="SMART" id="SM00184">
    <property type="entry name" value="RING"/>
    <property type="match status" value="1"/>
</dbReference>
<dbReference type="Proteomes" id="UP000829291">
    <property type="component" value="Chromosome 5"/>
</dbReference>
<organism evidence="9">
    <name type="scientific">Neodiprion lecontei</name>
    <name type="common">Redheaded pine sawfly</name>
    <dbReference type="NCBI Taxonomy" id="441921"/>
    <lineage>
        <taxon>Eukaryota</taxon>
        <taxon>Metazoa</taxon>
        <taxon>Ecdysozoa</taxon>
        <taxon>Arthropoda</taxon>
        <taxon>Hexapoda</taxon>
        <taxon>Insecta</taxon>
        <taxon>Pterygota</taxon>
        <taxon>Neoptera</taxon>
        <taxon>Endopterygota</taxon>
        <taxon>Hymenoptera</taxon>
        <taxon>Tenthredinoidea</taxon>
        <taxon>Diprionidae</taxon>
        <taxon>Diprioninae</taxon>
        <taxon>Neodiprion</taxon>
    </lineage>
</organism>
<evidence type="ECO:0000256" key="4">
    <source>
        <dbReference type="PROSITE-ProRule" id="PRU00024"/>
    </source>
</evidence>
<feature type="domain" description="B box-type" evidence="7">
    <location>
        <begin position="293"/>
        <end position="330"/>
    </location>
</feature>
<dbReference type="Pfam" id="PF00097">
    <property type="entry name" value="zf-C3HC4"/>
    <property type="match status" value="1"/>
</dbReference>
<dbReference type="RefSeq" id="XP_015510725.1">
    <property type="nucleotide sequence ID" value="XM_015655239.2"/>
</dbReference>
<evidence type="ECO:0000256" key="5">
    <source>
        <dbReference type="SAM" id="MobiDB-lite"/>
    </source>
</evidence>
<dbReference type="GO" id="GO:0005634">
    <property type="term" value="C:nucleus"/>
    <property type="evidence" value="ECO:0007669"/>
    <property type="project" value="UniProtKB-ARBA"/>
</dbReference>
<dbReference type="PROSITE" id="PS50089">
    <property type="entry name" value="ZF_RING_2"/>
    <property type="match status" value="1"/>
</dbReference>
<dbReference type="GO" id="GO:0008270">
    <property type="term" value="F:zinc ion binding"/>
    <property type="evidence" value="ECO:0007669"/>
    <property type="project" value="UniProtKB-KW"/>
</dbReference>
<dbReference type="InterPro" id="IPR001841">
    <property type="entry name" value="Znf_RING"/>
</dbReference>
<name>A0A6J0B6P4_NEOLC</name>
<evidence type="ECO:0000256" key="1">
    <source>
        <dbReference type="ARBA" id="ARBA00022723"/>
    </source>
</evidence>
<dbReference type="FunCoup" id="A0A6J0B6P4">
    <property type="interactions" value="9"/>
</dbReference>
<dbReference type="CDD" id="cd19756">
    <property type="entry name" value="Bbox2"/>
    <property type="match status" value="1"/>
</dbReference>
<dbReference type="InterPro" id="IPR013083">
    <property type="entry name" value="Znf_RING/FYVE/PHD"/>
</dbReference>
<dbReference type="SUPFAM" id="SSF57845">
    <property type="entry name" value="B-box zinc-binding domain"/>
    <property type="match status" value="1"/>
</dbReference>
<dbReference type="AlphaFoldDB" id="A0A6J0B6P4"/>
<dbReference type="OrthoDB" id="264520at2759"/>
<sequence length="562" mass="62845">MKDVDESARGLMKKKMKGKQQTTSIDLVDIVKNSGRIQALARGCCGRDELHRVDGNGSQKTTTCKDQKEAFIFGSWKRRHKRRPAATATVRPVSISDENFERNNNNNLRQDDSKRGIPASQRSSTYYPSSYTTTSVTSFGLECRVDGNVPCEEEFWCPRCSQRMQEPRLLPCLHPICTPCVDQLMSQGMSTSGFREGCPICETPLPCFAGLTNALPPPHYPLQHRLVMDAVRRRLAHQVLCCDTCPEEVQASVHCPACLRNFCSDCGTEHQEQEVRAYKVHEVRPLWEARRVRRTALCLAHPTHALRFHCIACQQVTCRECMWRGAHRGHASEGASGAGRRAAALITAALQRARTLLNSLLVEYNSQLFSPTTLDRRHSLYNIESERYSDTLSRIHHSRSRSTLSSHTKEAKARMQEFARLQRARYLLDAIALSEELLADGADVEILSLSGIILKRLKNLGVKPLQPEKSRNDDSNEFCSESQDDNGLRISHPGVYHCCTFCSSGGRKEAVCACRGTMPGGYRGCGHGHVGHPGVSHWSCCGSIHRHGACRSPKKCVYQIIL</sequence>
<evidence type="ECO:0000259" key="6">
    <source>
        <dbReference type="PROSITE" id="PS50089"/>
    </source>
</evidence>
<dbReference type="PROSITE" id="PS50119">
    <property type="entry name" value="ZF_BBOX"/>
    <property type="match status" value="1"/>
</dbReference>
<evidence type="ECO:0000256" key="2">
    <source>
        <dbReference type="ARBA" id="ARBA00022771"/>
    </source>
</evidence>
<protein>
    <submittedName>
        <fullName evidence="9">Tripartite motif-containing protein 45</fullName>
    </submittedName>
</protein>
<evidence type="ECO:0000313" key="9">
    <source>
        <dbReference type="RefSeq" id="XP_015510725.1"/>
    </source>
</evidence>
<keyword evidence="2 4" id="KW-0863">Zinc-finger</keyword>
<dbReference type="PANTHER" id="PTHR25462:SF296">
    <property type="entry name" value="MEIOTIC P26, ISOFORM F"/>
    <property type="match status" value="1"/>
</dbReference>
<dbReference type="InterPro" id="IPR018957">
    <property type="entry name" value="Znf_C3HC4_RING-type"/>
</dbReference>
<dbReference type="Gene3D" id="3.30.40.10">
    <property type="entry name" value="Zinc/RING finger domain, C3HC4 (zinc finger)"/>
    <property type="match status" value="1"/>
</dbReference>
<proteinExistence type="predicted"/>
<evidence type="ECO:0000313" key="8">
    <source>
        <dbReference type="Proteomes" id="UP000829291"/>
    </source>
</evidence>
<dbReference type="PANTHER" id="PTHR25462">
    <property type="entry name" value="BONUS, ISOFORM C-RELATED"/>
    <property type="match status" value="1"/>
</dbReference>
<keyword evidence="3" id="KW-0862">Zinc</keyword>
<dbReference type="InterPro" id="IPR000315">
    <property type="entry name" value="Znf_B-box"/>
</dbReference>
<dbReference type="KEGG" id="nlo:107217636"/>
<evidence type="ECO:0000256" key="3">
    <source>
        <dbReference type="ARBA" id="ARBA00022833"/>
    </source>
</evidence>
<dbReference type="InterPro" id="IPR017907">
    <property type="entry name" value="Znf_RING_CS"/>
</dbReference>
<dbReference type="SUPFAM" id="SSF57850">
    <property type="entry name" value="RING/U-box"/>
    <property type="match status" value="1"/>
</dbReference>
<dbReference type="Pfam" id="PF00643">
    <property type="entry name" value="zf-B_box"/>
    <property type="match status" value="1"/>
</dbReference>
<feature type="region of interest" description="Disordered" evidence="5">
    <location>
        <begin position="82"/>
        <end position="128"/>
    </location>
</feature>
<keyword evidence="8" id="KW-1185">Reference proteome</keyword>
<dbReference type="InParanoid" id="A0A6J0B6P4"/>
<dbReference type="InterPro" id="IPR047153">
    <property type="entry name" value="TRIM45/56/19-like"/>
</dbReference>
<evidence type="ECO:0000259" key="7">
    <source>
        <dbReference type="PROSITE" id="PS50119"/>
    </source>
</evidence>
<dbReference type="PROSITE" id="PS00518">
    <property type="entry name" value="ZF_RING_1"/>
    <property type="match status" value="1"/>
</dbReference>
<accession>A0A6J0B6P4</accession>
<reference evidence="9" key="1">
    <citation type="submission" date="2025-08" db="UniProtKB">
        <authorList>
            <consortium name="RefSeq"/>
        </authorList>
    </citation>
    <scope>IDENTIFICATION</scope>
    <source>
        <tissue evidence="9">Thorax and Abdomen</tissue>
    </source>
</reference>
<feature type="domain" description="RING-type" evidence="6">
    <location>
        <begin position="157"/>
        <end position="202"/>
    </location>
</feature>
<dbReference type="Gene3D" id="3.30.160.60">
    <property type="entry name" value="Classic Zinc Finger"/>
    <property type="match status" value="1"/>
</dbReference>